<protein>
    <submittedName>
        <fullName evidence="1">Uncharacterized protein</fullName>
    </submittedName>
</protein>
<comment type="caution">
    <text evidence="1">The sequence shown here is derived from an EMBL/GenBank/DDBJ whole genome shotgun (WGS) entry which is preliminary data.</text>
</comment>
<name>A0AAN8FPL0_TRICO</name>
<dbReference type="PANTHER" id="PTHR34311">
    <property type="entry name" value="PROTEIN CBG21698-RELATED"/>
    <property type="match status" value="1"/>
</dbReference>
<organism evidence="1 2">
    <name type="scientific">Trichostrongylus colubriformis</name>
    <name type="common">Black scour worm</name>
    <dbReference type="NCBI Taxonomy" id="6319"/>
    <lineage>
        <taxon>Eukaryota</taxon>
        <taxon>Metazoa</taxon>
        <taxon>Ecdysozoa</taxon>
        <taxon>Nematoda</taxon>
        <taxon>Chromadorea</taxon>
        <taxon>Rhabditida</taxon>
        <taxon>Rhabditina</taxon>
        <taxon>Rhabditomorpha</taxon>
        <taxon>Strongyloidea</taxon>
        <taxon>Trichostrongylidae</taxon>
        <taxon>Trichostrongylus</taxon>
    </lineage>
</organism>
<keyword evidence="2" id="KW-1185">Reference proteome</keyword>
<dbReference type="PANTHER" id="PTHR34311:SF4">
    <property type="entry name" value="NEMATODE SPECIFIC PEPTIDE FAMILY"/>
    <property type="match status" value="1"/>
</dbReference>
<accession>A0AAN8FPL0</accession>
<evidence type="ECO:0000313" key="2">
    <source>
        <dbReference type="Proteomes" id="UP001331761"/>
    </source>
</evidence>
<gene>
    <name evidence="1" type="ORF">GCK32_018747</name>
</gene>
<proteinExistence type="predicted"/>
<reference evidence="1 2" key="1">
    <citation type="submission" date="2019-10" db="EMBL/GenBank/DDBJ databases">
        <title>Assembly and Annotation for the nematode Trichostrongylus colubriformis.</title>
        <authorList>
            <person name="Martin J."/>
        </authorList>
    </citation>
    <scope>NUCLEOTIDE SEQUENCE [LARGE SCALE GENOMIC DNA]</scope>
    <source>
        <strain evidence="1">G859</strain>
        <tissue evidence="1">Whole worm</tissue>
    </source>
</reference>
<dbReference type="EMBL" id="WIXE01009648">
    <property type="protein sequence ID" value="KAK5978252.1"/>
    <property type="molecule type" value="Genomic_DNA"/>
</dbReference>
<feature type="non-terminal residue" evidence="1">
    <location>
        <position position="141"/>
    </location>
</feature>
<dbReference type="Proteomes" id="UP001331761">
    <property type="component" value="Unassembled WGS sequence"/>
</dbReference>
<evidence type="ECO:0000313" key="1">
    <source>
        <dbReference type="EMBL" id="KAK5978252.1"/>
    </source>
</evidence>
<sequence>MWREGTVVMTIKKWPKVCKLSSGAITVLVLGQVQDNCDSTLFRHCNVALGGFWNVDSTNIWNDLDQFDRTLITLMRPPYGIGNYVNICNGFANFYSCLGPQNIRNCLGLIGLVGMGKSPQDAYSYEGFLADWRFKCGAGFF</sequence>
<dbReference type="AlphaFoldDB" id="A0AAN8FPL0"/>